<evidence type="ECO:0000313" key="18">
    <source>
        <dbReference type="EMBL" id="KAL0483228.1"/>
    </source>
</evidence>
<evidence type="ECO:0000256" key="6">
    <source>
        <dbReference type="ARBA" id="ARBA00022806"/>
    </source>
</evidence>
<dbReference type="GO" id="GO:0005675">
    <property type="term" value="C:transcription factor TFIIH holo complex"/>
    <property type="evidence" value="ECO:0007669"/>
    <property type="project" value="TreeGrafter"/>
</dbReference>
<keyword evidence="6" id="KW-0347">Helicase</keyword>
<dbReference type="GO" id="GO:0000112">
    <property type="term" value="C:nucleotide-excision repair factor 3 complex"/>
    <property type="evidence" value="ECO:0007669"/>
    <property type="project" value="TreeGrafter"/>
</dbReference>
<evidence type="ECO:0000256" key="14">
    <source>
        <dbReference type="ARBA" id="ARBA00048988"/>
    </source>
</evidence>
<dbReference type="InterPro" id="IPR032830">
    <property type="entry name" value="XPB/Ssl2_N"/>
</dbReference>
<dbReference type="NCBIfam" id="TIGR00603">
    <property type="entry name" value="rad25"/>
    <property type="match status" value="1"/>
</dbReference>
<evidence type="ECO:0000256" key="3">
    <source>
        <dbReference type="ARBA" id="ARBA00022741"/>
    </source>
</evidence>
<protein>
    <recommendedName>
        <fullName evidence="13">DNA 3'-5' helicase</fullName>
        <ecNumber evidence="13">5.6.2.4</ecNumber>
    </recommendedName>
</protein>
<keyword evidence="10" id="KW-0413">Isomerase</keyword>
<dbReference type="SMART" id="SM00490">
    <property type="entry name" value="HELICc"/>
    <property type="match status" value="1"/>
</dbReference>
<feature type="compositionally biased region" description="Polar residues" evidence="15">
    <location>
        <begin position="20"/>
        <end position="29"/>
    </location>
</feature>
<evidence type="ECO:0000256" key="10">
    <source>
        <dbReference type="ARBA" id="ARBA00023235"/>
    </source>
</evidence>
<reference evidence="18 19" key="1">
    <citation type="submission" date="2024-03" db="EMBL/GenBank/DDBJ databases">
        <title>The Acrasis kona genome and developmental transcriptomes reveal deep origins of eukaryotic multicellular pathways.</title>
        <authorList>
            <person name="Sheikh S."/>
            <person name="Fu C.-J."/>
            <person name="Brown M.W."/>
            <person name="Baldauf S.L."/>
        </authorList>
    </citation>
    <scope>NUCLEOTIDE SEQUENCE [LARGE SCALE GENOMIC DNA]</scope>
    <source>
        <strain evidence="18 19">ATCC MYA-3509</strain>
    </source>
</reference>
<proteinExistence type="inferred from homology"/>
<sequence length="829" mass="94249">MSDQPDENNDLLNNNTDTTAQEPNNTQPEEGSSKKKRKRDRSGEEKDKKKKKRDKDRTGDKKKKKSSSKSDMSDSLKRIATDAVKDIFNQNKEKQFDYVNLILKADHAMRPIWVTPDKHIFLETFSPIYAQAYDFLVAIAEPLSRPENIHEYVLTDYSLYAAVSIGLSTEQIVKVLEKLSKVELEKSVETYIRDATGNYGKVKLILQKNEFFVESQSIKVLEQLMNDSEIKGAVKVPDPVQNSNVDPSGRFLVRMQSTTDTDSYRLAQEVKALTVAAEKNASNVQDGDDEDEENGDGQEDKIKMYSFGIVAEKVGKIKERCIKLDLPVLEEYDFRNDKNTKLDIDLRPTTTIRSYQERSLSKMFGNARARSGIIVLPCGAGKTLTGITAASTIKRSTLVLCINAVSVEQWKNQFKLWTNVDESRIVCFTSTVKEKLPLTGASIIITTYNMISHNRKRSIEGQRIMQQISEREWGMMLLDEVHVVPAETFRRVIEVVKAHCKLGLTATLLREDNLTDDLYFLIGPKLYEANWLDLQKKGHLATVHCVEVWCPMTPEFYREYLTTNHNKRQLLYVMNPNKFRACEYLLKYHEARGDKIIVFADNIFALEEYARELKRAFIFGDTSQAERIEIFKKFRTTTQINTIFISKVGDTAIDLPEATVILQISSHFGSRRQEAQRLGRILRPKGQGKGQNSAYFYSLVSLDTAEMFFSSRRQQFLINQGYAFRVLANIDEQIRNDKDIIVESFKGKAQELTMLAKIKAADDTKGVLEKVKQDPDEVVSQKSRSNGALTLGGLSGGESGLMYQEYGNASRAKKGASTSKHPLFKNRNK</sequence>
<dbReference type="PANTHER" id="PTHR11274:SF0">
    <property type="entry name" value="GENERAL TRANSCRIPTION AND DNA REPAIR FACTOR IIH HELICASE SUBUNIT XPB"/>
    <property type="match status" value="1"/>
</dbReference>
<feature type="domain" description="Helicase C-terminal" evidence="17">
    <location>
        <begin position="580"/>
        <end position="738"/>
    </location>
</feature>
<dbReference type="Pfam" id="PF04851">
    <property type="entry name" value="ResIII"/>
    <property type="match status" value="1"/>
</dbReference>
<keyword evidence="5" id="KW-0378">Hydrolase</keyword>
<dbReference type="PANTHER" id="PTHR11274">
    <property type="entry name" value="RAD25/XP-B DNA REPAIR HELICASE"/>
    <property type="match status" value="1"/>
</dbReference>
<evidence type="ECO:0000313" key="19">
    <source>
        <dbReference type="Proteomes" id="UP001431209"/>
    </source>
</evidence>
<dbReference type="CDD" id="cd18789">
    <property type="entry name" value="SF2_C_XPB"/>
    <property type="match status" value="1"/>
</dbReference>
<feature type="compositionally biased region" description="Acidic residues" evidence="15">
    <location>
        <begin position="286"/>
        <end position="297"/>
    </location>
</feature>
<dbReference type="PROSITE" id="PS51192">
    <property type="entry name" value="HELICASE_ATP_BIND_1"/>
    <property type="match status" value="1"/>
</dbReference>
<keyword evidence="11" id="KW-0539">Nucleus</keyword>
<dbReference type="GO" id="GO:0005524">
    <property type="term" value="F:ATP binding"/>
    <property type="evidence" value="ECO:0007669"/>
    <property type="project" value="UniProtKB-KW"/>
</dbReference>
<evidence type="ECO:0000256" key="5">
    <source>
        <dbReference type="ARBA" id="ARBA00022801"/>
    </source>
</evidence>
<gene>
    <name evidence="18" type="ORF">AKO1_011528</name>
</gene>
<evidence type="ECO:0000256" key="1">
    <source>
        <dbReference type="ARBA" id="ARBA00004123"/>
    </source>
</evidence>
<dbReference type="EMBL" id="JAOPGA020000946">
    <property type="protein sequence ID" value="KAL0483228.1"/>
    <property type="molecule type" value="Genomic_DNA"/>
</dbReference>
<organism evidence="18 19">
    <name type="scientific">Acrasis kona</name>
    <dbReference type="NCBI Taxonomy" id="1008807"/>
    <lineage>
        <taxon>Eukaryota</taxon>
        <taxon>Discoba</taxon>
        <taxon>Heterolobosea</taxon>
        <taxon>Tetramitia</taxon>
        <taxon>Eutetramitia</taxon>
        <taxon>Acrasidae</taxon>
        <taxon>Acrasis</taxon>
    </lineage>
</organism>
<dbReference type="FunFam" id="3.40.50.300:FF:000117">
    <property type="entry name" value="Putative DNA repair helicase rad25"/>
    <property type="match status" value="1"/>
</dbReference>
<dbReference type="Pfam" id="PF13625">
    <property type="entry name" value="Helicase_C_3"/>
    <property type="match status" value="1"/>
</dbReference>
<dbReference type="SMART" id="SM00487">
    <property type="entry name" value="DEXDc"/>
    <property type="match status" value="1"/>
</dbReference>
<dbReference type="PROSITE" id="PS51194">
    <property type="entry name" value="HELICASE_CTER"/>
    <property type="match status" value="1"/>
</dbReference>
<dbReference type="GO" id="GO:0006289">
    <property type="term" value="P:nucleotide-excision repair"/>
    <property type="evidence" value="ECO:0007669"/>
    <property type="project" value="InterPro"/>
</dbReference>
<dbReference type="GO" id="GO:0003677">
    <property type="term" value="F:DNA binding"/>
    <property type="evidence" value="ECO:0007669"/>
    <property type="project" value="UniProtKB-KW"/>
</dbReference>
<evidence type="ECO:0000256" key="9">
    <source>
        <dbReference type="ARBA" id="ARBA00023204"/>
    </source>
</evidence>
<dbReference type="InterPro" id="IPR006935">
    <property type="entry name" value="Helicase/UvrB_N"/>
</dbReference>
<dbReference type="PRINTS" id="PR00851">
    <property type="entry name" value="XRODRMPGMNTB"/>
</dbReference>
<dbReference type="FunFam" id="3.40.50.300:FF:000077">
    <property type="entry name" value="Probable DNA repair helicase RAD25"/>
    <property type="match status" value="1"/>
</dbReference>
<dbReference type="GO" id="GO:0043138">
    <property type="term" value="F:3'-5' DNA helicase activity"/>
    <property type="evidence" value="ECO:0007669"/>
    <property type="project" value="UniProtKB-EC"/>
</dbReference>
<feature type="compositionally biased region" description="Basic residues" evidence="15">
    <location>
        <begin position="48"/>
        <end position="67"/>
    </location>
</feature>
<feature type="region of interest" description="Disordered" evidence="15">
    <location>
        <begin position="775"/>
        <end position="829"/>
    </location>
</feature>
<evidence type="ECO:0000256" key="8">
    <source>
        <dbReference type="ARBA" id="ARBA00023125"/>
    </source>
</evidence>
<evidence type="ECO:0000259" key="17">
    <source>
        <dbReference type="PROSITE" id="PS51194"/>
    </source>
</evidence>
<evidence type="ECO:0000256" key="15">
    <source>
        <dbReference type="SAM" id="MobiDB-lite"/>
    </source>
</evidence>
<accession>A0AAW2Z0E5</accession>
<dbReference type="EC" id="5.6.2.4" evidence="13"/>
<dbReference type="CDD" id="cd18029">
    <property type="entry name" value="DEXHc_XPB"/>
    <property type="match status" value="1"/>
</dbReference>
<comment type="catalytic activity">
    <reaction evidence="12">
        <text>Couples ATP hydrolysis with the unwinding of duplex DNA by translocating in the 3'-5' direction.</text>
        <dbReference type="EC" id="5.6.2.4"/>
    </reaction>
</comment>
<comment type="caution">
    <text evidence="18">The sequence shown here is derived from an EMBL/GenBank/DDBJ whole genome shotgun (WGS) entry which is preliminary data.</text>
</comment>
<dbReference type="SUPFAM" id="SSF52540">
    <property type="entry name" value="P-loop containing nucleoside triphosphate hydrolases"/>
    <property type="match status" value="2"/>
</dbReference>
<keyword evidence="9" id="KW-0234">DNA repair</keyword>
<dbReference type="InterPro" id="IPR032438">
    <property type="entry name" value="ERCC3_RAD25_C"/>
</dbReference>
<dbReference type="InterPro" id="IPR001161">
    <property type="entry name" value="XPB/Ssl2"/>
</dbReference>
<dbReference type="InterPro" id="IPR027417">
    <property type="entry name" value="P-loop_NTPase"/>
</dbReference>
<feature type="compositionally biased region" description="Low complexity" evidence="15">
    <location>
        <begin position="10"/>
        <end position="19"/>
    </location>
</feature>
<evidence type="ECO:0000256" key="7">
    <source>
        <dbReference type="ARBA" id="ARBA00022840"/>
    </source>
</evidence>
<dbReference type="AlphaFoldDB" id="A0AAW2Z0E5"/>
<evidence type="ECO:0000259" key="16">
    <source>
        <dbReference type="PROSITE" id="PS51192"/>
    </source>
</evidence>
<evidence type="ECO:0000256" key="2">
    <source>
        <dbReference type="ARBA" id="ARBA00006637"/>
    </source>
</evidence>
<keyword evidence="19" id="KW-1185">Reference proteome</keyword>
<feature type="region of interest" description="Disordered" evidence="15">
    <location>
        <begin position="1"/>
        <end position="75"/>
    </location>
</feature>
<keyword evidence="3" id="KW-0547">Nucleotide-binding</keyword>
<dbReference type="InterPro" id="IPR014001">
    <property type="entry name" value="Helicase_ATP-bd"/>
</dbReference>
<feature type="domain" description="Helicase ATP-binding" evidence="16">
    <location>
        <begin position="363"/>
        <end position="526"/>
    </location>
</feature>
<dbReference type="Gene3D" id="3.40.50.300">
    <property type="entry name" value="P-loop containing nucleotide triphosphate hydrolases"/>
    <property type="match status" value="2"/>
</dbReference>
<dbReference type="GO" id="GO:0016787">
    <property type="term" value="F:hydrolase activity"/>
    <property type="evidence" value="ECO:0007669"/>
    <property type="project" value="UniProtKB-KW"/>
</dbReference>
<keyword evidence="7" id="KW-0067">ATP-binding</keyword>
<keyword evidence="4" id="KW-0227">DNA damage</keyword>
<dbReference type="GO" id="GO:0097550">
    <property type="term" value="C:transcription preinitiation complex"/>
    <property type="evidence" value="ECO:0007669"/>
    <property type="project" value="TreeGrafter"/>
</dbReference>
<dbReference type="InterPro" id="IPR001650">
    <property type="entry name" value="Helicase_C-like"/>
</dbReference>
<comment type="subcellular location">
    <subcellularLocation>
        <location evidence="1">Nucleus</location>
    </subcellularLocation>
</comment>
<comment type="catalytic activity">
    <reaction evidence="14">
        <text>ATP + H2O = ADP + phosphate + H(+)</text>
        <dbReference type="Rhea" id="RHEA:13065"/>
        <dbReference type="ChEBI" id="CHEBI:15377"/>
        <dbReference type="ChEBI" id="CHEBI:15378"/>
        <dbReference type="ChEBI" id="CHEBI:30616"/>
        <dbReference type="ChEBI" id="CHEBI:43474"/>
        <dbReference type="ChEBI" id="CHEBI:456216"/>
        <dbReference type="EC" id="5.6.2.4"/>
    </reaction>
</comment>
<evidence type="ECO:0000256" key="12">
    <source>
        <dbReference type="ARBA" id="ARBA00034617"/>
    </source>
</evidence>
<dbReference type="InterPro" id="IPR050615">
    <property type="entry name" value="ATP-dep_DNA_Helicase"/>
</dbReference>
<feature type="region of interest" description="Disordered" evidence="15">
    <location>
        <begin position="278"/>
        <end position="298"/>
    </location>
</feature>
<evidence type="ECO:0000256" key="4">
    <source>
        <dbReference type="ARBA" id="ARBA00022763"/>
    </source>
</evidence>
<dbReference type="Proteomes" id="UP001431209">
    <property type="component" value="Unassembled WGS sequence"/>
</dbReference>
<evidence type="ECO:0000256" key="11">
    <source>
        <dbReference type="ARBA" id="ARBA00023242"/>
    </source>
</evidence>
<dbReference type="Pfam" id="PF16203">
    <property type="entry name" value="ERCC3_RAD25_C"/>
    <property type="match status" value="1"/>
</dbReference>
<dbReference type="GO" id="GO:0006367">
    <property type="term" value="P:transcription initiation at RNA polymerase II promoter"/>
    <property type="evidence" value="ECO:0007669"/>
    <property type="project" value="InterPro"/>
</dbReference>
<comment type="similarity">
    <text evidence="2">Belongs to the helicase family. RAD25/XPB subfamily.</text>
</comment>
<keyword evidence="8" id="KW-0238">DNA-binding</keyword>
<evidence type="ECO:0000256" key="13">
    <source>
        <dbReference type="ARBA" id="ARBA00034808"/>
    </source>
</evidence>
<name>A0AAW2Z0E5_9EUKA</name>